<reference evidence="3" key="1">
    <citation type="journal article" date="2019" name="Int. J. Syst. Evol. Microbiol.">
        <title>The Global Catalogue of Microorganisms (GCM) 10K type strain sequencing project: providing services to taxonomists for standard genome sequencing and annotation.</title>
        <authorList>
            <consortium name="The Broad Institute Genomics Platform"/>
            <consortium name="The Broad Institute Genome Sequencing Center for Infectious Disease"/>
            <person name="Wu L."/>
            <person name="Ma J."/>
        </authorList>
    </citation>
    <scope>NUCLEOTIDE SEQUENCE [LARGE SCALE GENOMIC DNA]</scope>
    <source>
        <strain evidence="3">JCM 17979</strain>
    </source>
</reference>
<dbReference type="InterPro" id="IPR005835">
    <property type="entry name" value="NTP_transferase_dom"/>
</dbReference>
<organism evidence="2 3">
    <name type="scientific">Actinomycetospora chlora</name>
    <dbReference type="NCBI Taxonomy" id="663608"/>
    <lineage>
        <taxon>Bacteria</taxon>
        <taxon>Bacillati</taxon>
        <taxon>Actinomycetota</taxon>
        <taxon>Actinomycetes</taxon>
        <taxon>Pseudonocardiales</taxon>
        <taxon>Pseudonocardiaceae</taxon>
        <taxon>Actinomycetospora</taxon>
    </lineage>
</organism>
<dbReference type="EMBL" id="BAABHO010000001">
    <property type="protein sequence ID" value="GAA4773183.1"/>
    <property type="molecule type" value="Genomic_DNA"/>
</dbReference>
<proteinExistence type="predicted"/>
<dbReference type="RefSeq" id="WP_345410396.1">
    <property type="nucleotide sequence ID" value="NZ_BAABHO010000001.1"/>
</dbReference>
<gene>
    <name evidence="2" type="ORF">GCM10023200_02000</name>
</gene>
<comment type="caution">
    <text evidence="2">The sequence shown here is derived from an EMBL/GenBank/DDBJ whole genome shotgun (WGS) entry which is preliminary data.</text>
</comment>
<evidence type="ECO:0000313" key="3">
    <source>
        <dbReference type="Proteomes" id="UP001500928"/>
    </source>
</evidence>
<dbReference type="PANTHER" id="PTHR22572">
    <property type="entry name" value="SUGAR-1-PHOSPHATE GUANYL TRANSFERASE"/>
    <property type="match status" value="1"/>
</dbReference>
<keyword evidence="3" id="KW-1185">Reference proteome</keyword>
<feature type="domain" description="Nucleotidyl transferase" evidence="1">
    <location>
        <begin position="12"/>
        <end position="237"/>
    </location>
</feature>
<dbReference type="Proteomes" id="UP001500928">
    <property type="component" value="Unassembled WGS sequence"/>
</dbReference>
<dbReference type="Gene3D" id="3.90.550.10">
    <property type="entry name" value="Spore Coat Polysaccharide Biosynthesis Protein SpsA, Chain A"/>
    <property type="match status" value="1"/>
</dbReference>
<accession>A0ABP9A5B9</accession>
<evidence type="ECO:0000313" key="2">
    <source>
        <dbReference type="EMBL" id="GAA4773183.1"/>
    </source>
</evidence>
<name>A0ABP9A5B9_9PSEU</name>
<dbReference type="InterPro" id="IPR050486">
    <property type="entry name" value="Mannose-1P_guanyltransferase"/>
</dbReference>
<evidence type="ECO:0000259" key="1">
    <source>
        <dbReference type="Pfam" id="PF00483"/>
    </source>
</evidence>
<dbReference type="InterPro" id="IPR029044">
    <property type="entry name" value="Nucleotide-diphossugar_trans"/>
</dbReference>
<protein>
    <submittedName>
        <fullName evidence="2">Nucleotidyltransferase family protein</fullName>
    </submittedName>
</protein>
<dbReference type="SUPFAM" id="SSF53448">
    <property type="entry name" value="Nucleotide-diphospho-sugar transferases"/>
    <property type="match status" value="1"/>
</dbReference>
<sequence>MDHTATPGTARAVVLAGGRGTRLRPYTAVLPKPLMPVGDRPILDIVLRQLGRDGFTHVTLATGHLAELIEAFLRDGSAYGLAVDYHREQEPLGTVGALALIDGLDEPFLVMNGDVLTDLDYRALLDHHVRCGAAATVAVTTRTVQISLGVMRFEDADDGARVTDYVEKPSMEYEASMGVYCFSPHVLAYIDAGERLDFPDLVLRLVKAGERVEAWRPDAYWLDIGRHEDYEQAMEEFERMRPRLLPAEPETA</sequence>
<dbReference type="Pfam" id="PF00483">
    <property type="entry name" value="NTP_transferase"/>
    <property type="match status" value="1"/>
</dbReference>